<accession>E2BP36</accession>
<evidence type="ECO:0000313" key="1">
    <source>
        <dbReference type="EMBL" id="EFN82533.1"/>
    </source>
</evidence>
<dbReference type="AlphaFoldDB" id="E2BP36"/>
<proteinExistence type="predicted"/>
<dbReference type="InParanoid" id="E2BP36"/>
<evidence type="ECO:0000313" key="2">
    <source>
        <dbReference type="Proteomes" id="UP000008237"/>
    </source>
</evidence>
<protein>
    <submittedName>
        <fullName evidence="1">Uncharacterized protein</fullName>
    </submittedName>
</protein>
<name>E2BP36_HARSA</name>
<organism evidence="2">
    <name type="scientific">Harpegnathos saltator</name>
    <name type="common">Jerdon's jumping ant</name>
    <dbReference type="NCBI Taxonomy" id="610380"/>
    <lineage>
        <taxon>Eukaryota</taxon>
        <taxon>Metazoa</taxon>
        <taxon>Ecdysozoa</taxon>
        <taxon>Arthropoda</taxon>
        <taxon>Hexapoda</taxon>
        <taxon>Insecta</taxon>
        <taxon>Pterygota</taxon>
        <taxon>Neoptera</taxon>
        <taxon>Endopterygota</taxon>
        <taxon>Hymenoptera</taxon>
        <taxon>Apocrita</taxon>
        <taxon>Aculeata</taxon>
        <taxon>Formicoidea</taxon>
        <taxon>Formicidae</taxon>
        <taxon>Ponerinae</taxon>
        <taxon>Ponerini</taxon>
        <taxon>Harpegnathos</taxon>
    </lineage>
</organism>
<sequence>MLFVSDLTKFVAARWVWLPESAVLLDASAESEDPIRVEQGQLEVNLLIS</sequence>
<reference evidence="1 2" key="1">
    <citation type="journal article" date="2010" name="Science">
        <title>Genomic comparison of the ants Camponotus floridanus and Harpegnathos saltator.</title>
        <authorList>
            <person name="Bonasio R."/>
            <person name="Zhang G."/>
            <person name="Ye C."/>
            <person name="Mutti N.S."/>
            <person name="Fang X."/>
            <person name="Qin N."/>
            <person name="Donahue G."/>
            <person name="Yang P."/>
            <person name="Li Q."/>
            <person name="Li C."/>
            <person name="Zhang P."/>
            <person name="Huang Z."/>
            <person name="Berger S.L."/>
            <person name="Reinberg D."/>
            <person name="Wang J."/>
            <person name="Liebig J."/>
        </authorList>
    </citation>
    <scope>NUCLEOTIDE SEQUENCE [LARGE SCALE GENOMIC DNA]</scope>
    <source>
        <strain evidence="1 2">R22 G/1</strain>
    </source>
</reference>
<keyword evidence="2" id="KW-1185">Reference proteome</keyword>
<dbReference type="Proteomes" id="UP000008237">
    <property type="component" value="Unassembled WGS sequence"/>
</dbReference>
<dbReference type="EMBL" id="GL449529">
    <property type="protein sequence ID" value="EFN82533.1"/>
    <property type="molecule type" value="Genomic_DNA"/>
</dbReference>
<gene>
    <name evidence="1" type="ORF">EAI_16870</name>
</gene>